<name>A0A409VGR0_9AGAR</name>
<feature type="compositionally biased region" description="Low complexity" evidence="6">
    <location>
        <begin position="30"/>
        <end position="43"/>
    </location>
</feature>
<protein>
    <recommendedName>
        <fullName evidence="10">DUF747-domain-containing protein</fullName>
    </recommendedName>
</protein>
<dbReference type="Pfam" id="PF05346">
    <property type="entry name" value="DUF747"/>
    <property type="match status" value="1"/>
</dbReference>
<evidence type="ECO:0000256" key="5">
    <source>
        <dbReference type="ARBA" id="ARBA00023136"/>
    </source>
</evidence>
<feature type="transmembrane region" description="Helical" evidence="7">
    <location>
        <begin position="512"/>
        <end position="535"/>
    </location>
</feature>
<dbReference type="EMBL" id="NHYE01005653">
    <property type="protein sequence ID" value="PPQ65444.1"/>
    <property type="molecule type" value="Genomic_DNA"/>
</dbReference>
<dbReference type="InParanoid" id="A0A409VGR0"/>
<evidence type="ECO:0008006" key="10">
    <source>
        <dbReference type="Google" id="ProtNLM"/>
    </source>
</evidence>
<keyword evidence="4 7" id="KW-1133">Transmembrane helix</keyword>
<dbReference type="Proteomes" id="UP000284706">
    <property type="component" value="Unassembled WGS sequence"/>
</dbReference>
<feature type="region of interest" description="Disordered" evidence="6">
    <location>
        <begin position="630"/>
        <end position="654"/>
    </location>
</feature>
<dbReference type="OrthoDB" id="29023at2759"/>
<feature type="compositionally biased region" description="Basic and acidic residues" evidence="6">
    <location>
        <begin position="61"/>
        <end position="77"/>
    </location>
</feature>
<accession>A0A409VGR0</accession>
<comment type="caution">
    <text evidence="8">The sequence shown here is derived from an EMBL/GenBank/DDBJ whole genome shotgun (WGS) entry which is preliminary data.</text>
</comment>
<feature type="compositionally biased region" description="Basic and acidic residues" evidence="6">
    <location>
        <begin position="630"/>
        <end position="650"/>
    </location>
</feature>
<dbReference type="PANTHER" id="PTHR13317">
    <property type="entry name" value="TRANSMEMBRANE ANTERIOR POSTERIOR TRANSFORMATION PROTEIN 1 HOMOLOG"/>
    <property type="match status" value="1"/>
</dbReference>
<dbReference type="STRING" id="231916.A0A409VGR0"/>
<comment type="subcellular location">
    <subcellularLocation>
        <location evidence="1">Membrane</location>
        <topology evidence="1">Multi-pass membrane protein</topology>
    </subcellularLocation>
</comment>
<sequence>MDMTTHHSSSIRRSRKLRRRISSSAISWINSSPKSITSSPTKLPSRRISLSPASRTAPFHNYERSHLTDASDYEDHQPLNPNGKLPRGRSTSPARHIFEERPVPTAYASLPPTPIQPSRPFSPPTPVSPITPVSQSFEVVALPSEPDTTPFSLWDYLREELLATDFDSHQELKWERVSNFLSIPLAIEKIIGFGFVLCFDSFLYTFTILPIRFLLALFPFVTNVFRKSATLPPSQKADLLRALLLVASILILNPLTDASKIYHTIRGQETIKLYVIFNALEIADRLCASIGQDILDCLFSRSTLEPLSRRVPVSSHTIRPFLFFLLALVYTELQVSHALVMMYQLISLNVAINSYDHALLTLLVSNQFVEIKGSVFKKFEKDSLFQITCADIVERFTLSLMLVIVAFRNLIELSGSEFDFTGGFGLPKSWVRGNSLLWTISYPVLSVMVSEMLVDWLKHAFITKFNHIRPSVYERYIDVLCRDLASMTGLSRRARKHSYVDQSPLVARRLGFASLPLAALAILVGSQSIGLMLSSGSDFASPWTWSLRSLSNAEILRYVTWAVIGLLFWLCFVVVKIIIGVNLLSYATRRRAGMEEREEADKVNDFGRDPIGEGKEEQMYNKKLKTLLDSDRDDVPHTSEMGENRPGEHGGKRKGRVKLEDLTRYTMVKRIW</sequence>
<evidence type="ECO:0000256" key="6">
    <source>
        <dbReference type="SAM" id="MobiDB-lite"/>
    </source>
</evidence>
<evidence type="ECO:0000313" key="9">
    <source>
        <dbReference type="Proteomes" id="UP000284706"/>
    </source>
</evidence>
<evidence type="ECO:0000256" key="4">
    <source>
        <dbReference type="ARBA" id="ARBA00022989"/>
    </source>
</evidence>
<feature type="transmembrane region" description="Helical" evidence="7">
    <location>
        <begin position="555"/>
        <end position="584"/>
    </location>
</feature>
<reference evidence="8 9" key="1">
    <citation type="journal article" date="2018" name="Evol. Lett.">
        <title>Horizontal gene cluster transfer increased hallucinogenic mushroom diversity.</title>
        <authorList>
            <person name="Reynolds H.T."/>
            <person name="Vijayakumar V."/>
            <person name="Gluck-Thaler E."/>
            <person name="Korotkin H.B."/>
            <person name="Matheny P.B."/>
            <person name="Slot J.C."/>
        </authorList>
    </citation>
    <scope>NUCLEOTIDE SEQUENCE [LARGE SCALE GENOMIC DNA]</scope>
    <source>
        <strain evidence="8 9">SRW20</strain>
    </source>
</reference>
<evidence type="ECO:0000256" key="2">
    <source>
        <dbReference type="ARBA" id="ARBA00008803"/>
    </source>
</evidence>
<feature type="transmembrane region" description="Helical" evidence="7">
    <location>
        <begin position="239"/>
        <end position="256"/>
    </location>
</feature>
<gene>
    <name evidence="8" type="ORF">CVT26_000096</name>
</gene>
<feature type="compositionally biased region" description="Pro residues" evidence="6">
    <location>
        <begin position="111"/>
        <end position="127"/>
    </location>
</feature>
<evidence type="ECO:0000256" key="3">
    <source>
        <dbReference type="ARBA" id="ARBA00022692"/>
    </source>
</evidence>
<dbReference type="GO" id="GO:0005789">
    <property type="term" value="C:endoplasmic reticulum membrane"/>
    <property type="evidence" value="ECO:0007669"/>
    <property type="project" value="TreeGrafter"/>
</dbReference>
<comment type="similarity">
    <text evidence="2">Belongs to the TAPT1 family.</text>
</comment>
<keyword evidence="5 7" id="KW-0472">Membrane</keyword>
<organism evidence="8 9">
    <name type="scientific">Gymnopilus dilepis</name>
    <dbReference type="NCBI Taxonomy" id="231916"/>
    <lineage>
        <taxon>Eukaryota</taxon>
        <taxon>Fungi</taxon>
        <taxon>Dikarya</taxon>
        <taxon>Basidiomycota</taxon>
        <taxon>Agaricomycotina</taxon>
        <taxon>Agaricomycetes</taxon>
        <taxon>Agaricomycetidae</taxon>
        <taxon>Agaricales</taxon>
        <taxon>Agaricineae</taxon>
        <taxon>Hymenogastraceae</taxon>
        <taxon>Gymnopilus</taxon>
    </lineage>
</organism>
<keyword evidence="3 7" id="KW-0812">Transmembrane</keyword>
<evidence type="ECO:0000256" key="7">
    <source>
        <dbReference type="SAM" id="Phobius"/>
    </source>
</evidence>
<dbReference type="AlphaFoldDB" id="A0A409VGR0"/>
<dbReference type="InterPro" id="IPR008010">
    <property type="entry name" value="Tatp1"/>
</dbReference>
<evidence type="ECO:0000313" key="8">
    <source>
        <dbReference type="EMBL" id="PPQ65444.1"/>
    </source>
</evidence>
<evidence type="ECO:0000256" key="1">
    <source>
        <dbReference type="ARBA" id="ARBA00004141"/>
    </source>
</evidence>
<proteinExistence type="inferred from homology"/>
<dbReference type="PANTHER" id="PTHR13317:SF4">
    <property type="entry name" value="TRANSMEMBRANE ANTERIOR POSTERIOR TRANSFORMATION PROTEIN 1 HOMOLOG"/>
    <property type="match status" value="1"/>
</dbReference>
<feature type="region of interest" description="Disordered" evidence="6">
    <location>
        <begin position="30"/>
        <end position="127"/>
    </location>
</feature>
<dbReference type="FunCoup" id="A0A409VGR0">
    <property type="interactions" value="63"/>
</dbReference>
<feature type="transmembrane region" description="Helical" evidence="7">
    <location>
        <begin position="190"/>
        <end position="219"/>
    </location>
</feature>
<keyword evidence="9" id="KW-1185">Reference proteome</keyword>